<evidence type="ECO:0000256" key="4">
    <source>
        <dbReference type="ARBA" id="ARBA00023136"/>
    </source>
</evidence>
<evidence type="ECO:0000256" key="2">
    <source>
        <dbReference type="ARBA" id="ARBA00022692"/>
    </source>
</evidence>
<feature type="transmembrane region" description="Helical" evidence="5">
    <location>
        <begin position="154"/>
        <end position="182"/>
    </location>
</feature>
<gene>
    <name evidence="6" type="ORF">DB88DRAFT_489382</name>
</gene>
<dbReference type="GO" id="GO:0016020">
    <property type="term" value="C:membrane"/>
    <property type="evidence" value="ECO:0007669"/>
    <property type="project" value="UniProtKB-SubCell"/>
</dbReference>
<feature type="transmembrane region" description="Helical" evidence="5">
    <location>
        <begin position="254"/>
        <end position="274"/>
    </location>
</feature>
<feature type="transmembrane region" description="Helical" evidence="5">
    <location>
        <begin position="218"/>
        <end position="239"/>
    </location>
</feature>
<evidence type="ECO:0000313" key="6">
    <source>
        <dbReference type="EMBL" id="KAK1924191.1"/>
    </source>
</evidence>
<comment type="caution">
    <text evidence="6">The sequence shown here is derived from an EMBL/GenBank/DDBJ whole genome shotgun (WGS) entry which is preliminary data.</text>
</comment>
<dbReference type="AlphaFoldDB" id="A0AAD9FPS7"/>
<comment type="subcellular location">
    <subcellularLocation>
        <location evidence="1">Membrane</location>
        <topology evidence="1">Multi-pass membrane protein</topology>
    </subcellularLocation>
</comment>
<dbReference type="PANTHER" id="PTHR31465">
    <property type="entry name" value="PROTEIN RTA1-RELATED"/>
    <property type="match status" value="1"/>
</dbReference>
<keyword evidence="2 5" id="KW-0812">Transmembrane</keyword>
<dbReference type="EMBL" id="JAODAN010000005">
    <property type="protein sequence ID" value="KAK1924191.1"/>
    <property type="molecule type" value="Genomic_DNA"/>
</dbReference>
<evidence type="ECO:0000313" key="7">
    <source>
        <dbReference type="Proteomes" id="UP001182556"/>
    </source>
</evidence>
<keyword evidence="3 5" id="KW-1133">Transmembrane helix</keyword>
<keyword evidence="7" id="KW-1185">Reference proteome</keyword>
<protein>
    <submittedName>
        <fullName evidence="6">RTA1 like protein-domain-containing protein</fullName>
    </submittedName>
</protein>
<proteinExistence type="predicted"/>
<feature type="transmembrane region" description="Helical" evidence="5">
    <location>
        <begin position="121"/>
        <end position="142"/>
    </location>
</feature>
<dbReference type="Pfam" id="PF04479">
    <property type="entry name" value="RTA1"/>
    <property type="match status" value="1"/>
</dbReference>
<feature type="transmembrane region" description="Helical" evidence="5">
    <location>
        <begin position="20"/>
        <end position="42"/>
    </location>
</feature>
<feature type="transmembrane region" description="Helical" evidence="5">
    <location>
        <begin position="49"/>
        <end position="68"/>
    </location>
</feature>
<dbReference type="Proteomes" id="UP001182556">
    <property type="component" value="Unassembled WGS sequence"/>
</dbReference>
<organism evidence="6 7">
    <name type="scientific">Papiliotrema laurentii</name>
    <name type="common">Cryptococcus laurentii</name>
    <dbReference type="NCBI Taxonomy" id="5418"/>
    <lineage>
        <taxon>Eukaryota</taxon>
        <taxon>Fungi</taxon>
        <taxon>Dikarya</taxon>
        <taxon>Basidiomycota</taxon>
        <taxon>Agaricomycotina</taxon>
        <taxon>Tremellomycetes</taxon>
        <taxon>Tremellales</taxon>
        <taxon>Rhynchogastremaceae</taxon>
        <taxon>Papiliotrema</taxon>
    </lineage>
</organism>
<sequence>MPTFTDPETGKTLITGYVPSYALSVVGIATYGALALVFWIWMLRRFRKWMLALTIGCTTMALGFVIRIPMHNSPDSLGIYIMQYMLILLSPCAFLAQDYVILPRIATWLNAEDCLFLESRWIVRTFVWADVTTFLLQAAGGGMTAAQGDSMANIGHWVAIVGLVVQLAFFLTFCSLALTFAFRVKKKYPWKWSRSVAQTQVNGSASFVHLSWKEDWRVLYGALMWTTIGIIVRSIFRIIEFAQGYDGNLRTVEWYFYAFDALPVLLAIAVYAVIWPPNYLVEGTSPFSGSGPWEGPNYPMSRVNVRGSPDSVEAPFATKG</sequence>
<name>A0AAD9FPS7_PAPLA</name>
<accession>A0AAD9FPS7</accession>
<reference evidence="6" key="1">
    <citation type="submission" date="2023-02" db="EMBL/GenBank/DDBJ databases">
        <title>Identification and recombinant expression of a fungal hydrolase from Papiliotrema laurentii that hydrolyzes apple cutin and clears colloidal polyester polyurethane.</title>
        <authorList>
            <consortium name="DOE Joint Genome Institute"/>
            <person name="Roman V.A."/>
            <person name="Bojanowski C."/>
            <person name="Crable B.R."/>
            <person name="Wagner D.N."/>
            <person name="Hung C.S."/>
            <person name="Nadeau L.J."/>
            <person name="Schratz L."/>
            <person name="Haridas S."/>
            <person name="Pangilinan J."/>
            <person name="Lipzen A."/>
            <person name="Na H."/>
            <person name="Yan M."/>
            <person name="Ng V."/>
            <person name="Grigoriev I.V."/>
            <person name="Spatafora J.W."/>
            <person name="Barlow D."/>
            <person name="Biffinger J."/>
            <person name="Kelley-Loughnane N."/>
            <person name="Varaljay V.A."/>
            <person name="Crookes-Goodson W.J."/>
        </authorList>
    </citation>
    <scope>NUCLEOTIDE SEQUENCE</scope>
    <source>
        <strain evidence="6">5307AH</strain>
    </source>
</reference>
<evidence type="ECO:0000256" key="3">
    <source>
        <dbReference type="ARBA" id="ARBA00022989"/>
    </source>
</evidence>
<dbReference type="InterPro" id="IPR007568">
    <property type="entry name" value="RTA1"/>
</dbReference>
<keyword evidence="4 5" id="KW-0472">Membrane</keyword>
<evidence type="ECO:0000256" key="1">
    <source>
        <dbReference type="ARBA" id="ARBA00004141"/>
    </source>
</evidence>
<dbReference type="PANTHER" id="PTHR31465:SF1">
    <property type="entry name" value="PROTEIN RTA1-RELATED"/>
    <property type="match status" value="1"/>
</dbReference>
<feature type="transmembrane region" description="Helical" evidence="5">
    <location>
        <begin position="80"/>
        <end position="101"/>
    </location>
</feature>
<evidence type="ECO:0000256" key="5">
    <source>
        <dbReference type="SAM" id="Phobius"/>
    </source>
</evidence>